<dbReference type="GO" id="GO:0008270">
    <property type="term" value="F:zinc ion binding"/>
    <property type="evidence" value="ECO:0007669"/>
    <property type="project" value="UniProtKB-KW"/>
</dbReference>
<dbReference type="PANTHER" id="PTHR23080:SF143">
    <property type="entry name" value="SI:DKEY-56D12.4"/>
    <property type="match status" value="1"/>
</dbReference>
<keyword evidence="10" id="KW-1185">Reference proteome</keyword>
<evidence type="ECO:0000256" key="7">
    <source>
        <dbReference type="SAM" id="MobiDB-lite"/>
    </source>
</evidence>
<accession>A0AAQ4DTE1</accession>
<dbReference type="Pfam" id="PF13613">
    <property type="entry name" value="HTH_Tnp_4"/>
    <property type="match status" value="1"/>
</dbReference>
<evidence type="ECO:0000313" key="10">
    <source>
        <dbReference type="Proteomes" id="UP001321473"/>
    </source>
</evidence>
<keyword evidence="5 6" id="KW-0238">DNA-binding</keyword>
<dbReference type="SUPFAM" id="SSF57716">
    <property type="entry name" value="Glucocorticoid receptor-like (DNA-binding domain)"/>
    <property type="match status" value="1"/>
</dbReference>
<dbReference type="Pfam" id="PF13359">
    <property type="entry name" value="DDE_Tnp_4"/>
    <property type="match status" value="1"/>
</dbReference>
<dbReference type="PROSITE" id="PS50950">
    <property type="entry name" value="ZF_THAP"/>
    <property type="match status" value="1"/>
</dbReference>
<name>A0AAQ4DTE1_AMBAM</name>
<proteinExistence type="predicted"/>
<dbReference type="Pfam" id="PF05485">
    <property type="entry name" value="THAP"/>
    <property type="match status" value="1"/>
</dbReference>
<evidence type="ECO:0000259" key="8">
    <source>
        <dbReference type="PROSITE" id="PS50950"/>
    </source>
</evidence>
<evidence type="ECO:0000256" key="5">
    <source>
        <dbReference type="ARBA" id="ARBA00023125"/>
    </source>
</evidence>
<dbReference type="GO" id="GO:0003677">
    <property type="term" value="F:DNA binding"/>
    <property type="evidence" value="ECO:0007669"/>
    <property type="project" value="UniProtKB-UniRule"/>
</dbReference>
<feature type="region of interest" description="Disordered" evidence="7">
    <location>
        <begin position="123"/>
        <end position="149"/>
    </location>
</feature>
<dbReference type="AlphaFoldDB" id="A0AAQ4DTE1"/>
<dbReference type="SMART" id="SM00980">
    <property type="entry name" value="THAP"/>
    <property type="match status" value="1"/>
</dbReference>
<comment type="caution">
    <text evidence="9">The sequence shown here is derived from an EMBL/GenBank/DDBJ whole genome shotgun (WGS) entry which is preliminary data.</text>
</comment>
<dbReference type="InterPro" id="IPR006612">
    <property type="entry name" value="THAP_Znf"/>
</dbReference>
<keyword evidence="2" id="KW-0479">Metal-binding</keyword>
<protein>
    <recommendedName>
        <fullName evidence="8">THAP-type domain-containing protein</fullName>
    </recommendedName>
</protein>
<comment type="cofactor">
    <cofactor evidence="1">
        <name>a divalent metal cation</name>
        <dbReference type="ChEBI" id="CHEBI:60240"/>
    </cofactor>
</comment>
<dbReference type="InterPro" id="IPR027805">
    <property type="entry name" value="Transposase_HTH_dom"/>
</dbReference>
<evidence type="ECO:0000256" key="6">
    <source>
        <dbReference type="PROSITE-ProRule" id="PRU00309"/>
    </source>
</evidence>
<dbReference type="EMBL" id="JARKHS020027058">
    <property type="protein sequence ID" value="KAK8765731.1"/>
    <property type="molecule type" value="Genomic_DNA"/>
</dbReference>
<organism evidence="9 10">
    <name type="scientific">Amblyomma americanum</name>
    <name type="common">Lone star tick</name>
    <dbReference type="NCBI Taxonomy" id="6943"/>
    <lineage>
        <taxon>Eukaryota</taxon>
        <taxon>Metazoa</taxon>
        <taxon>Ecdysozoa</taxon>
        <taxon>Arthropoda</taxon>
        <taxon>Chelicerata</taxon>
        <taxon>Arachnida</taxon>
        <taxon>Acari</taxon>
        <taxon>Parasitiformes</taxon>
        <taxon>Ixodida</taxon>
        <taxon>Ixodoidea</taxon>
        <taxon>Ixodidae</taxon>
        <taxon>Amblyomminae</taxon>
        <taxon>Amblyomma</taxon>
    </lineage>
</organism>
<dbReference type="InterPro" id="IPR027806">
    <property type="entry name" value="HARBI1_dom"/>
</dbReference>
<keyword evidence="4" id="KW-0862">Zinc</keyword>
<dbReference type="PANTHER" id="PTHR23080">
    <property type="entry name" value="THAP DOMAIN PROTEIN"/>
    <property type="match status" value="1"/>
</dbReference>
<keyword evidence="3 6" id="KW-0863">Zinc-finger</keyword>
<evidence type="ECO:0000256" key="2">
    <source>
        <dbReference type="ARBA" id="ARBA00022723"/>
    </source>
</evidence>
<dbReference type="Proteomes" id="UP001321473">
    <property type="component" value="Unassembled WGS sequence"/>
</dbReference>
<evidence type="ECO:0000256" key="4">
    <source>
        <dbReference type="ARBA" id="ARBA00022833"/>
    </source>
</evidence>
<evidence type="ECO:0000256" key="3">
    <source>
        <dbReference type="ARBA" id="ARBA00022771"/>
    </source>
</evidence>
<gene>
    <name evidence="9" type="ORF">V5799_031660</name>
</gene>
<sequence length="433" mass="48551">MAEAALPKRKRGPKYCCVVGCHNSAENTKGLDAPAKLYRFPGKWYERERLQAWINAVRRVSPDGTVWLPKEHTRICSRHFVGNCKSDISQHPAYIPTIFPPIYRKKAPDRERAQRWQRRLNQAISSRQLGAGSENPSRSTDDEATMHKPGTFITDCRHQDIHMMDLSDAPLEMSAAVASTISTSDSHPSMSASQTKASVAQGKLTILLSATNGTDASTQVVHTEMSDKVASTDGNWKKNCRFQGFQSLKEKEKALQDLWGVTLQVFCLLLNLLPPPMYRRNTMSNEDRLCLFHAKLRLGITYSALGVIFSVAPSTASTVFRKTLGILSIALKDWVFMPSRRAIKLSLPAPFKENYPNCTLIIDCTEIRTEAPSNPDCQHILYSHYKGGYTLKFLIGKIPNGMISFVSKVYGGRHTDSFITQDYGFLELFRPGD</sequence>
<feature type="domain" description="THAP-type" evidence="8">
    <location>
        <begin position="12"/>
        <end position="99"/>
    </location>
</feature>
<evidence type="ECO:0000256" key="1">
    <source>
        <dbReference type="ARBA" id="ARBA00001968"/>
    </source>
</evidence>
<evidence type="ECO:0000313" key="9">
    <source>
        <dbReference type="EMBL" id="KAK8765731.1"/>
    </source>
</evidence>
<feature type="compositionally biased region" description="Polar residues" evidence="7">
    <location>
        <begin position="123"/>
        <end position="138"/>
    </location>
</feature>
<reference evidence="9 10" key="1">
    <citation type="journal article" date="2023" name="Arcadia Sci">
        <title>De novo assembly of a long-read Amblyomma americanum tick genome.</title>
        <authorList>
            <person name="Chou S."/>
            <person name="Poskanzer K.E."/>
            <person name="Rollins M."/>
            <person name="Thuy-Boun P.S."/>
        </authorList>
    </citation>
    <scope>NUCLEOTIDE SEQUENCE [LARGE SCALE GENOMIC DNA]</scope>
    <source>
        <strain evidence="9">F_SG_1</strain>
        <tissue evidence="9">Salivary glands</tissue>
    </source>
</reference>